<accession>A0AA88HSY9</accession>
<evidence type="ECO:0000313" key="10">
    <source>
        <dbReference type="EMBL" id="KAK2713139.1"/>
    </source>
</evidence>
<evidence type="ECO:0000256" key="5">
    <source>
        <dbReference type="ARBA" id="ARBA00023157"/>
    </source>
</evidence>
<keyword evidence="11" id="KW-1185">Reference proteome</keyword>
<sequence>PTSTSSTTTSTTTETSSTTPTTSTITSTITTSTSTTFPITTTETTSTSSQSSTSTATTTVSTTTTSQPPEDPCLNNDCLSQNQKCVPLSASDYKCVCGFPAIKETEDSDVFCNIVPTYDPYGGRVVIQLNSERDLTSDFTTDYIALRSEIEGNFDNDLFAKISHVSYFGLLETVSDLTLTVVFYINVQSDGTNPADISGLLEDIESRLGQQLHSTSYTMDLSTLEITKSLITCSTLNICAAGLDKYALCSNNATSNITQCTCSKGFREQYSICQDDDDCKGNPCANYGDNDAVCNDFYGYFKCNCSTGFIYANDDGCVPDPTLKNPCSPDPCDSDKSKCVKALNEVGYECKCFFPFVRRPDGSCSKTKPGKDKVYNITIPLTSLTVWTDDLSDPNSLAFLKLKKDAEKFIKAIFKDAVGQIQGFSKRPAATGRFFPSIPSPYRQQKSQKTYAFVELSVFDDSDCTDCDDSHECISESSSKKCICKPGMEQVGVNGNIAICEDVNECKDRNPCASYGDFGSKCINHDGRFLKYLCDCSPGYKFGRGSCIDKEVLREEQI</sequence>
<evidence type="ECO:0000259" key="9">
    <source>
        <dbReference type="PROSITE" id="PS50026"/>
    </source>
</evidence>
<proteinExistence type="predicted"/>
<evidence type="ECO:0000256" key="4">
    <source>
        <dbReference type="ARBA" id="ARBA00022837"/>
    </source>
</evidence>
<keyword evidence="3" id="KW-0677">Repeat</keyword>
<dbReference type="PROSITE" id="PS00010">
    <property type="entry name" value="ASX_HYDROXYL"/>
    <property type="match status" value="1"/>
</dbReference>
<keyword evidence="2" id="KW-0732">Signal</keyword>
<organism evidence="10 11">
    <name type="scientific">Artemia franciscana</name>
    <name type="common">Brine shrimp</name>
    <name type="synonym">Artemia sanfranciscana</name>
    <dbReference type="NCBI Taxonomy" id="6661"/>
    <lineage>
        <taxon>Eukaryota</taxon>
        <taxon>Metazoa</taxon>
        <taxon>Ecdysozoa</taxon>
        <taxon>Arthropoda</taxon>
        <taxon>Crustacea</taxon>
        <taxon>Branchiopoda</taxon>
        <taxon>Anostraca</taxon>
        <taxon>Artemiidae</taxon>
        <taxon>Artemia</taxon>
    </lineage>
</organism>
<dbReference type="PANTHER" id="PTHR24039">
    <property type="entry name" value="FIBRILLIN-RELATED"/>
    <property type="match status" value="1"/>
</dbReference>
<reference evidence="10" key="1">
    <citation type="submission" date="2023-07" db="EMBL/GenBank/DDBJ databases">
        <title>Chromosome-level genome assembly of Artemia franciscana.</title>
        <authorList>
            <person name="Jo E."/>
        </authorList>
    </citation>
    <scope>NUCLEOTIDE SEQUENCE</scope>
    <source>
        <tissue evidence="10">Whole body</tissue>
    </source>
</reference>
<dbReference type="Gene3D" id="2.90.20.10">
    <property type="entry name" value="Plasmodium vivax P25 domain"/>
    <property type="match status" value="1"/>
</dbReference>
<keyword evidence="4" id="KW-0106">Calcium</keyword>
<evidence type="ECO:0000256" key="1">
    <source>
        <dbReference type="ARBA" id="ARBA00022536"/>
    </source>
</evidence>
<feature type="region of interest" description="Disordered" evidence="8">
    <location>
        <begin position="1"/>
        <end position="71"/>
    </location>
</feature>
<dbReference type="SMART" id="SM00181">
    <property type="entry name" value="EGF"/>
    <property type="match status" value="6"/>
</dbReference>
<evidence type="ECO:0000256" key="3">
    <source>
        <dbReference type="ARBA" id="ARBA00022737"/>
    </source>
</evidence>
<dbReference type="InterPro" id="IPR000152">
    <property type="entry name" value="EGF-type_Asp/Asn_hydroxyl_site"/>
</dbReference>
<keyword evidence="5" id="KW-1015">Disulfide bond</keyword>
<dbReference type="AlphaFoldDB" id="A0AA88HSY9"/>
<evidence type="ECO:0000313" key="11">
    <source>
        <dbReference type="Proteomes" id="UP001187531"/>
    </source>
</evidence>
<feature type="domain" description="EGF-like" evidence="9">
    <location>
        <begin position="502"/>
        <end position="546"/>
    </location>
</feature>
<feature type="domain" description="EGF-like" evidence="9">
    <location>
        <begin position="275"/>
        <end position="315"/>
    </location>
</feature>
<evidence type="ECO:0000256" key="6">
    <source>
        <dbReference type="ARBA" id="ARBA00023180"/>
    </source>
</evidence>
<comment type="caution">
    <text evidence="10">The sequence shown here is derived from an EMBL/GenBank/DDBJ whole genome shotgun (WGS) entry which is preliminary data.</text>
</comment>
<dbReference type="CDD" id="cd00054">
    <property type="entry name" value="EGF_CA"/>
    <property type="match status" value="1"/>
</dbReference>
<dbReference type="EMBL" id="JAVRJZ010000015">
    <property type="protein sequence ID" value="KAK2713139.1"/>
    <property type="molecule type" value="Genomic_DNA"/>
</dbReference>
<dbReference type="Proteomes" id="UP001187531">
    <property type="component" value="Unassembled WGS sequence"/>
</dbReference>
<dbReference type="SMART" id="SM00179">
    <property type="entry name" value="EGF_CA"/>
    <property type="match status" value="2"/>
</dbReference>
<comment type="caution">
    <text evidence="7">Lacks conserved residue(s) required for the propagation of feature annotation.</text>
</comment>
<feature type="compositionally biased region" description="Low complexity" evidence="8">
    <location>
        <begin position="1"/>
        <end position="66"/>
    </location>
</feature>
<evidence type="ECO:0000256" key="8">
    <source>
        <dbReference type="SAM" id="MobiDB-lite"/>
    </source>
</evidence>
<keyword evidence="6" id="KW-0325">Glycoprotein</keyword>
<evidence type="ECO:0000256" key="7">
    <source>
        <dbReference type="PROSITE-ProRule" id="PRU00076"/>
    </source>
</evidence>
<dbReference type="GO" id="GO:0005509">
    <property type="term" value="F:calcium ion binding"/>
    <property type="evidence" value="ECO:0007669"/>
    <property type="project" value="InterPro"/>
</dbReference>
<dbReference type="Gene3D" id="2.10.25.10">
    <property type="entry name" value="Laminin"/>
    <property type="match status" value="1"/>
</dbReference>
<evidence type="ECO:0000256" key="2">
    <source>
        <dbReference type="ARBA" id="ARBA00022729"/>
    </source>
</evidence>
<protein>
    <recommendedName>
        <fullName evidence="9">EGF-like domain-containing protein</fullName>
    </recommendedName>
</protein>
<feature type="non-terminal residue" evidence="10">
    <location>
        <position position="1"/>
    </location>
</feature>
<keyword evidence="1 7" id="KW-0245">EGF-like domain</keyword>
<dbReference type="InterPro" id="IPR001881">
    <property type="entry name" value="EGF-like_Ca-bd_dom"/>
</dbReference>
<dbReference type="PROSITE" id="PS50026">
    <property type="entry name" value="EGF_3"/>
    <property type="match status" value="2"/>
</dbReference>
<name>A0AA88HSY9_ARTSF</name>
<dbReference type="InterPro" id="IPR000742">
    <property type="entry name" value="EGF"/>
</dbReference>
<gene>
    <name evidence="10" type="ORF">QYM36_011735</name>
</gene>
<dbReference type="PANTHER" id="PTHR24039:SF28">
    <property type="entry name" value="EGF-LIKE DOMAIN-CONTAINING PROTEIN"/>
    <property type="match status" value="1"/>
</dbReference>